<dbReference type="InterPro" id="IPR007891">
    <property type="entry name" value="CHASE3"/>
</dbReference>
<organism evidence="4 5">
    <name type="scientific">Nostoc cf. commune SO-36</name>
    <dbReference type="NCBI Taxonomy" id="449208"/>
    <lineage>
        <taxon>Bacteria</taxon>
        <taxon>Bacillati</taxon>
        <taxon>Cyanobacteriota</taxon>
        <taxon>Cyanophyceae</taxon>
        <taxon>Nostocales</taxon>
        <taxon>Nostocaceae</taxon>
        <taxon>Nostoc</taxon>
    </lineage>
</organism>
<keyword evidence="2" id="KW-0472">Membrane</keyword>
<sequence length="455" mass="51250">MKAPLPDNETQRIESLLQYKILDTRSEAAFDDLTRLASYICGTPIALISLIDSDRQWFKSKVGLDALQTPRNVAFCAHAIMQPEVFIVPDATVDERFATNPLVTSDPNVRFYAGIPLTNPEGYALGTLCVIDHVPRNLSPEQVEALRILGRQVIKQLEMRRTLASLVLASDTDKQAQKGRKQFFKRIAGGFGLASAILVLIGVISYQNTHILINTSNQVQKTQEKINKLEELLSEMKDAETGERGYILTGQESYLEPYQAVVANIDQKIAKLKDLIADKPSQQKQFATLEPLIAAKLAILKQTIYLRQNQGFEAALQVIQTNQGKNLMDDIRKMIYEIENEDRRLLQQQSQAAKASAHNTILTLAFAICLSFLILAIVYYFISREVSERKSTEETLNTERNFISAVLDTASVLVIVLDTQGQIVRFNQACEQTTGYSFDEVRELHRIIDPMIRER</sequence>
<evidence type="ECO:0000313" key="5">
    <source>
        <dbReference type="Proteomes" id="UP001055453"/>
    </source>
</evidence>
<dbReference type="Pfam" id="PF13188">
    <property type="entry name" value="PAS_8"/>
    <property type="match status" value="1"/>
</dbReference>
<dbReference type="Pfam" id="PF01590">
    <property type="entry name" value="GAF"/>
    <property type="match status" value="1"/>
</dbReference>
<feature type="transmembrane region" description="Helical" evidence="2">
    <location>
        <begin position="187"/>
        <end position="206"/>
    </location>
</feature>
<protein>
    <recommendedName>
        <fullName evidence="3">PAS domain-containing protein</fullName>
    </recommendedName>
</protein>
<dbReference type="PROSITE" id="PS50112">
    <property type="entry name" value="PAS"/>
    <property type="match status" value="1"/>
</dbReference>
<dbReference type="Gene3D" id="3.30.450.40">
    <property type="match status" value="1"/>
</dbReference>
<evidence type="ECO:0000313" key="4">
    <source>
        <dbReference type="EMBL" id="BDI15522.1"/>
    </source>
</evidence>
<dbReference type="Pfam" id="PF05227">
    <property type="entry name" value="CHASE3"/>
    <property type="match status" value="1"/>
</dbReference>
<feature type="coiled-coil region" evidence="1">
    <location>
        <begin position="212"/>
        <end position="239"/>
    </location>
</feature>
<feature type="domain" description="PAS" evidence="3">
    <location>
        <begin position="399"/>
        <end position="441"/>
    </location>
</feature>
<dbReference type="NCBIfam" id="TIGR00229">
    <property type="entry name" value="sensory_box"/>
    <property type="match status" value="1"/>
</dbReference>
<dbReference type="InterPro" id="IPR003018">
    <property type="entry name" value="GAF"/>
</dbReference>
<dbReference type="EMBL" id="AP025732">
    <property type="protein sequence ID" value="BDI15522.1"/>
    <property type="molecule type" value="Genomic_DNA"/>
</dbReference>
<dbReference type="InterPro" id="IPR035965">
    <property type="entry name" value="PAS-like_dom_sf"/>
</dbReference>
<dbReference type="SUPFAM" id="SSF55785">
    <property type="entry name" value="PYP-like sensor domain (PAS domain)"/>
    <property type="match status" value="1"/>
</dbReference>
<dbReference type="PANTHER" id="PTHR43102:SF2">
    <property type="entry name" value="GAF DOMAIN-CONTAINING PROTEIN"/>
    <property type="match status" value="1"/>
</dbReference>
<dbReference type="CDD" id="cd00130">
    <property type="entry name" value="PAS"/>
    <property type="match status" value="1"/>
</dbReference>
<keyword evidence="5" id="KW-1185">Reference proteome</keyword>
<dbReference type="Gene3D" id="3.30.450.20">
    <property type="entry name" value="PAS domain"/>
    <property type="match status" value="1"/>
</dbReference>
<dbReference type="Proteomes" id="UP001055453">
    <property type="component" value="Chromosome"/>
</dbReference>
<proteinExistence type="predicted"/>
<accession>A0ABM7YXX9</accession>
<dbReference type="InterPro" id="IPR000014">
    <property type="entry name" value="PAS"/>
</dbReference>
<name>A0ABM7YXX9_NOSCO</name>
<feature type="transmembrane region" description="Helical" evidence="2">
    <location>
        <begin position="361"/>
        <end position="382"/>
    </location>
</feature>
<keyword evidence="1" id="KW-0175">Coiled coil</keyword>
<evidence type="ECO:0000256" key="1">
    <source>
        <dbReference type="SAM" id="Coils"/>
    </source>
</evidence>
<evidence type="ECO:0000259" key="3">
    <source>
        <dbReference type="PROSITE" id="PS50112"/>
    </source>
</evidence>
<keyword evidence="2" id="KW-0812">Transmembrane</keyword>
<gene>
    <name evidence="4" type="ORF">ANSO36C_13240</name>
</gene>
<dbReference type="CDD" id="cd19410">
    <property type="entry name" value="HK9-like_sensor"/>
    <property type="match status" value="1"/>
</dbReference>
<dbReference type="SMART" id="SM00065">
    <property type="entry name" value="GAF"/>
    <property type="match status" value="1"/>
</dbReference>
<dbReference type="InterPro" id="IPR029016">
    <property type="entry name" value="GAF-like_dom_sf"/>
</dbReference>
<dbReference type="SUPFAM" id="SSF55781">
    <property type="entry name" value="GAF domain-like"/>
    <property type="match status" value="1"/>
</dbReference>
<reference evidence="4" key="1">
    <citation type="submission" date="2022-04" db="EMBL/GenBank/DDBJ databases">
        <title>Complete genome sequence of a cyanobacterium, Nostoc sp. SO-36, isolated in Antarctica.</title>
        <authorList>
            <person name="Kanesaki Y."/>
            <person name="Effendi D."/>
            <person name="Sakamoto T."/>
            <person name="Ohtani S."/>
            <person name="Awai K."/>
        </authorList>
    </citation>
    <scope>NUCLEOTIDE SEQUENCE</scope>
    <source>
        <strain evidence="4">SO-36</strain>
    </source>
</reference>
<evidence type="ECO:0000256" key="2">
    <source>
        <dbReference type="SAM" id="Phobius"/>
    </source>
</evidence>
<dbReference type="PANTHER" id="PTHR43102">
    <property type="entry name" value="SLR1143 PROTEIN"/>
    <property type="match status" value="1"/>
</dbReference>
<keyword evidence="2" id="KW-1133">Transmembrane helix</keyword>